<dbReference type="SMART" id="SM00587">
    <property type="entry name" value="CHK"/>
    <property type="match status" value="1"/>
</dbReference>
<name>A0A6U1VSI2_9EUKA</name>
<feature type="domain" description="CHK kinase-like" evidence="1">
    <location>
        <begin position="98"/>
        <end position="271"/>
    </location>
</feature>
<evidence type="ECO:0000313" key="2">
    <source>
        <dbReference type="EMBL" id="CAE2227429.1"/>
    </source>
</evidence>
<dbReference type="PANTHER" id="PTHR11012:SF30">
    <property type="entry name" value="PROTEIN KINASE-LIKE DOMAIN-CONTAINING"/>
    <property type="match status" value="1"/>
</dbReference>
<dbReference type="InterPro" id="IPR004119">
    <property type="entry name" value="EcKL"/>
</dbReference>
<organism evidence="2">
    <name type="scientific">Vannella robusta</name>
    <dbReference type="NCBI Taxonomy" id="1487602"/>
    <lineage>
        <taxon>Eukaryota</taxon>
        <taxon>Amoebozoa</taxon>
        <taxon>Discosea</taxon>
        <taxon>Flabellinia</taxon>
        <taxon>Vannellidae</taxon>
        <taxon>Vannella</taxon>
    </lineage>
</organism>
<accession>A0A6U1VSI2</accession>
<proteinExistence type="predicted"/>
<protein>
    <recommendedName>
        <fullName evidence="1">CHK kinase-like domain-containing protein</fullName>
    </recommendedName>
</protein>
<dbReference type="SUPFAM" id="SSF56112">
    <property type="entry name" value="Protein kinase-like (PK-like)"/>
    <property type="match status" value="1"/>
</dbReference>
<dbReference type="InterPro" id="IPR015897">
    <property type="entry name" value="CHK_kinase-like"/>
</dbReference>
<dbReference type="Gene3D" id="3.90.1200.10">
    <property type="match status" value="1"/>
</dbReference>
<dbReference type="EMBL" id="HBKP01016490">
    <property type="protein sequence ID" value="CAE2227433.1"/>
    <property type="molecule type" value="Transcribed_RNA"/>
</dbReference>
<evidence type="ECO:0000313" key="3">
    <source>
        <dbReference type="EMBL" id="CAE2227433.1"/>
    </source>
</evidence>
<dbReference type="AlphaFoldDB" id="A0A6U1VSI2"/>
<sequence>MQEISDKLVLAFPGGEVLSVAPFGVGVGFLSLMHVCELKKQSGEVIRVVIKDLPPKDHPLHEFTLPIHERELSFYREFGDTESIANSISRAVIVESSLVLHFLEGYSMPDYWLGMTDTQIKSTLSSLAPIHALHWSAPGSTAEYPAWLKPKDKDFLISVYTQYEDNIKKLGGEEVSEILEKINNNLDTIVTCFYSSGKSQGVVQGDLWNNNILINEKEEAKIVDWQFCCRMNPLTDVAFLICSSSPVSLRKAKEMEWIQFYHENLMKSLGSSAPGDYSLDQCVQEFQQAKLYAFLMMVASIELYEANKDKQTDLASRYVSLIQEIDDILPALLSNKQT</sequence>
<gene>
    <name evidence="2" type="ORF">VSP0166_LOCUS11684</name>
    <name evidence="3" type="ORF">VSP0166_LOCUS11685</name>
</gene>
<evidence type="ECO:0000259" key="1">
    <source>
        <dbReference type="SMART" id="SM00587"/>
    </source>
</evidence>
<dbReference type="EMBL" id="HBKP01016489">
    <property type="protein sequence ID" value="CAE2227429.1"/>
    <property type="molecule type" value="Transcribed_RNA"/>
</dbReference>
<dbReference type="Pfam" id="PF02958">
    <property type="entry name" value="EcKL"/>
    <property type="match status" value="1"/>
</dbReference>
<reference evidence="2" key="1">
    <citation type="submission" date="2021-01" db="EMBL/GenBank/DDBJ databases">
        <authorList>
            <person name="Corre E."/>
            <person name="Pelletier E."/>
            <person name="Niang G."/>
            <person name="Scheremetjew M."/>
            <person name="Finn R."/>
            <person name="Kale V."/>
            <person name="Holt S."/>
            <person name="Cochrane G."/>
            <person name="Meng A."/>
            <person name="Brown T."/>
            <person name="Cohen L."/>
        </authorList>
    </citation>
    <scope>NUCLEOTIDE SEQUENCE</scope>
    <source>
        <strain evidence="2">DIVA3 518/3/11/1/6</strain>
    </source>
</reference>
<dbReference type="InterPro" id="IPR011009">
    <property type="entry name" value="Kinase-like_dom_sf"/>
</dbReference>
<dbReference type="PANTHER" id="PTHR11012">
    <property type="entry name" value="PROTEIN KINASE-LIKE DOMAIN-CONTAINING"/>
    <property type="match status" value="1"/>
</dbReference>